<evidence type="ECO:0000259" key="9">
    <source>
        <dbReference type="PROSITE" id="PS50850"/>
    </source>
</evidence>
<comment type="subcellular location">
    <subcellularLocation>
        <location evidence="1">Cell membrane</location>
        <topology evidence="1">Multi-pass membrane protein</topology>
    </subcellularLocation>
</comment>
<proteinExistence type="inferred from homology"/>
<evidence type="ECO:0000313" key="10">
    <source>
        <dbReference type="EMBL" id="NKY00997.1"/>
    </source>
</evidence>
<dbReference type="EMBL" id="JAAXPC010000002">
    <property type="protein sequence ID" value="NKY00997.1"/>
    <property type="molecule type" value="Genomic_DNA"/>
</dbReference>
<dbReference type="InterPro" id="IPR036259">
    <property type="entry name" value="MFS_trans_sf"/>
</dbReference>
<keyword evidence="3" id="KW-0813">Transport</keyword>
<feature type="transmembrane region" description="Helical" evidence="8">
    <location>
        <begin position="189"/>
        <end position="211"/>
    </location>
</feature>
<evidence type="ECO:0000256" key="4">
    <source>
        <dbReference type="ARBA" id="ARBA00022475"/>
    </source>
</evidence>
<feature type="transmembrane region" description="Helical" evidence="8">
    <location>
        <begin position="240"/>
        <end position="263"/>
    </location>
</feature>
<evidence type="ECO:0000256" key="6">
    <source>
        <dbReference type="ARBA" id="ARBA00022989"/>
    </source>
</evidence>
<gene>
    <name evidence="10" type="ORF">HGA05_05375</name>
</gene>
<name>A0A846WIY8_9ACTN</name>
<feature type="transmembrane region" description="Helical" evidence="8">
    <location>
        <begin position="132"/>
        <end position="150"/>
    </location>
</feature>
<comment type="caution">
    <text evidence="10">The sequence shown here is derived from an EMBL/GenBank/DDBJ whole genome shotgun (WGS) entry which is preliminary data.</text>
</comment>
<dbReference type="GO" id="GO:0005886">
    <property type="term" value="C:plasma membrane"/>
    <property type="evidence" value="ECO:0007669"/>
    <property type="project" value="UniProtKB-SubCell"/>
</dbReference>
<dbReference type="PANTHER" id="PTHR43271">
    <property type="entry name" value="BLL2771 PROTEIN"/>
    <property type="match status" value="1"/>
</dbReference>
<dbReference type="PANTHER" id="PTHR43271:SF1">
    <property type="entry name" value="INNER MEMBRANE TRANSPORT PROTEIN YNFM"/>
    <property type="match status" value="1"/>
</dbReference>
<keyword evidence="7 8" id="KW-0472">Membrane</keyword>
<evidence type="ECO:0000256" key="2">
    <source>
        <dbReference type="ARBA" id="ARBA00008335"/>
    </source>
</evidence>
<protein>
    <submittedName>
        <fullName evidence="10">MFS transporter</fullName>
    </submittedName>
</protein>
<feature type="transmembrane region" description="Helical" evidence="8">
    <location>
        <begin position="162"/>
        <end position="183"/>
    </location>
</feature>
<dbReference type="Gene3D" id="1.20.1250.20">
    <property type="entry name" value="MFS general substrate transporter like domains"/>
    <property type="match status" value="1"/>
</dbReference>
<dbReference type="PROSITE" id="PS00216">
    <property type="entry name" value="SUGAR_TRANSPORT_1"/>
    <property type="match status" value="1"/>
</dbReference>
<reference evidence="10 11" key="1">
    <citation type="submission" date="2020-04" db="EMBL/GenBank/DDBJ databases">
        <title>MicrobeNet Type strains.</title>
        <authorList>
            <person name="Nicholson A.C."/>
        </authorList>
    </citation>
    <scope>NUCLEOTIDE SEQUENCE [LARGE SCALE GENOMIC DNA]</scope>
    <source>
        <strain evidence="10 11">ATCC BAA-14</strain>
    </source>
</reference>
<comment type="similarity">
    <text evidence="2">Belongs to the major facilitator superfamily.</text>
</comment>
<feature type="transmembrane region" description="Helical" evidence="8">
    <location>
        <begin position="329"/>
        <end position="353"/>
    </location>
</feature>
<dbReference type="Proteomes" id="UP000563898">
    <property type="component" value="Unassembled WGS sequence"/>
</dbReference>
<evidence type="ECO:0000256" key="5">
    <source>
        <dbReference type="ARBA" id="ARBA00022692"/>
    </source>
</evidence>
<dbReference type="AlphaFoldDB" id="A0A846WIY8"/>
<feature type="transmembrane region" description="Helical" evidence="8">
    <location>
        <begin position="390"/>
        <end position="410"/>
    </location>
</feature>
<feature type="domain" description="Major facilitator superfamily (MFS) profile" evidence="9">
    <location>
        <begin position="37"/>
        <end position="415"/>
    </location>
</feature>
<feature type="transmembrane region" description="Helical" evidence="8">
    <location>
        <begin position="75"/>
        <end position="94"/>
    </location>
</feature>
<dbReference type="Pfam" id="PF07690">
    <property type="entry name" value="MFS_1"/>
    <property type="match status" value="1"/>
</dbReference>
<feature type="transmembrane region" description="Helical" evidence="8">
    <location>
        <begin position="275"/>
        <end position="294"/>
    </location>
</feature>
<organism evidence="10 11">
    <name type="scientific">Gordonia polyisoprenivorans</name>
    <dbReference type="NCBI Taxonomy" id="84595"/>
    <lineage>
        <taxon>Bacteria</taxon>
        <taxon>Bacillati</taxon>
        <taxon>Actinomycetota</taxon>
        <taxon>Actinomycetes</taxon>
        <taxon>Mycobacteriales</taxon>
        <taxon>Gordoniaceae</taxon>
        <taxon>Gordonia</taxon>
    </lineage>
</organism>
<evidence type="ECO:0000313" key="11">
    <source>
        <dbReference type="Proteomes" id="UP000563898"/>
    </source>
</evidence>
<dbReference type="InterPro" id="IPR005829">
    <property type="entry name" value="Sugar_transporter_CS"/>
</dbReference>
<evidence type="ECO:0000256" key="3">
    <source>
        <dbReference type="ARBA" id="ARBA00022448"/>
    </source>
</evidence>
<feature type="transmembrane region" description="Helical" evidence="8">
    <location>
        <begin position="37"/>
        <end position="55"/>
    </location>
</feature>
<dbReference type="CDD" id="cd17324">
    <property type="entry name" value="MFS_NepI_like"/>
    <property type="match status" value="1"/>
</dbReference>
<dbReference type="PROSITE" id="PS50850">
    <property type="entry name" value="MFS"/>
    <property type="match status" value="1"/>
</dbReference>
<sequence>MESRAHAGTVSTTTDGIAAPALPQTRHALGSPGYRRATVALFAAGMTTFMALYYVQALLPHLSEHFGTSPTTSALAVSLTTGFLAIAIIPASVASERFGRVRVMVISAVAASAIGVVLPWSPSIDVLLAGRALQGVLCAGVPAVAMAYLAEEVEGRSLGTAMGRYVAGTTIGGLVGRLIPGFAVDVMSWQWALEIACLASLGFALLFWRTIPASRFFTPRRVSPSVTARNLLSHLADRRLLPLFLIGFVLMGGFVTVYNYLTYRLLQSPFDLGEAVIASIFFMYLAGTASSALAGRLADRIGRRTVLAASIVVMLTGLGVTVPEHLWSVLVGMFLFTAGFFGAHSVASGAVSARATTHRAEASSLYLFHYYLGSSVVGAVGGLVFSSFGWSGVAVFVGVLGAVGLGLAMVRSETI</sequence>
<evidence type="ECO:0000256" key="1">
    <source>
        <dbReference type="ARBA" id="ARBA00004651"/>
    </source>
</evidence>
<dbReference type="InterPro" id="IPR020846">
    <property type="entry name" value="MFS_dom"/>
</dbReference>
<dbReference type="InterPro" id="IPR011701">
    <property type="entry name" value="MFS"/>
</dbReference>
<feature type="transmembrane region" description="Helical" evidence="8">
    <location>
        <begin position="101"/>
        <end position="120"/>
    </location>
</feature>
<feature type="transmembrane region" description="Helical" evidence="8">
    <location>
        <begin position="365"/>
        <end position="384"/>
    </location>
</feature>
<keyword evidence="4" id="KW-1003">Cell membrane</keyword>
<evidence type="ECO:0000256" key="7">
    <source>
        <dbReference type="ARBA" id="ARBA00023136"/>
    </source>
</evidence>
<evidence type="ECO:0000256" key="8">
    <source>
        <dbReference type="SAM" id="Phobius"/>
    </source>
</evidence>
<accession>A0A846WIY8</accession>
<keyword evidence="5 8" id="KW-0812">Transmembrane</keyword>
<keyword evidence="6 8" id="KW-1133">Transmembrane helix</keyword>
<dbReference type="SUPFAM" id="SSF103473">
    <property type="entry name" value="MFS general substrate transporter"/>
    <property type="match status" value="1"/>
</dbReference>
<dbReference type="GO" id="GO:0022857">
    <property type="term" value="F:transmembrane transporter activity"/>
    <property type="evidence" value="ECO:0007669"/>
    <property type="project" value="InterPro"/>
</dbReference>
<feature type="transmembrane region" description="Helical" evidence="8">
    <location>
        <begin position="306"/>
        <end position="323"/>
    </location>
</feature>